<reference evidence="1 2" key="1">
    <citation type="submission" date="2021-04" db="EMBL/GenBank/DDBJ databases">
        <title>Complete genome sequence of Stygiolobus sp. KN-1.</title>
        <authorList>
            <person name="Nakamura K."/>
            <person name="Sakai H."/>
            <person name="Kurosawa N."/>
        </authorList>
    </citation>
    <scope>NUCLEOTIDE SEQUENCE [LARGE SCALE GENOMIC DNA]</scope>
    <source>
        <strain evidence="1 2">KN-1</strain>
    </source>
</reference>
<dbReference type="AlphaFoldDB" id="A0A8D5U5Z2"/>
<evidence type="ECO:0000313" key="2">
    <source>
        <dbReference type="Proteomes" id="UP000825123"/>
    </source>
</evidence>
<evidence type="ECO:0000313" key="1">
    <source>
        <dbReference type="EMBL" id="BCU69933.1"/>
    </source>
</evidence>
<protein>
    <submittedName>
        <fullName evidence="1">Uncharacterized protein</fullName>
    </submittedName>
</protein>
<dbReference type="EMBL" id="AP024597">
    <property type="protein sequence ID" value="BCU69933.1"/>
    <property type="molecule type" value="Genomic_DNA"/>
</dbReference>
<dbReference type="GeneID" id="66162961"/>
<organism evidence="1 2">
    <name type="scientific">Stygiolobus caldivivus</name>
    <dbReference type="NCBI Taxonomy" id="2824673"/>
    <lineage>
        <taxon>Archaea</taxon>
        <taxon>Thermoproteota</taxon>
        <taxon>Thermoprotei</taxon>
        <taxon>Sulfolobales</taxon>
        <taxon>Sulfolobaceae</taxon>
        <taxon>Stygiolobus</taxon>
    </lineage>
</organism>
<gene>
    <name evidence="1" type="ORF">KN1_12300</name>
</gene>
<accession>A0A8D5U5Z2</accession>
<dbReference type="RefSeq" id="WP_221290022.1">
    <property type="nucleotide sequence ID" value="NZ_AP024597.1"/>
</dbReference>
<keyword evidence="2" id="KW-1185">Reference proteome</keyword>
<dbReference type="Proteomes" id="UP000825123">
    <property type="component" value="Chromosome"/>
</dbReference>
<name>A0A8D5U5Z2_9CREN</name>
<proteinExistence type="predicted"/>
<sequence>MYRRLEVRKDGFGFCYQGSWIAITVNDEAVIIAEEVSYEVAVGSQFSKIRLIIKGGKVFVESPLGSSELADPSQIIDNIKKVNEESIKDKNKELYEKIKKHLKY</sequence>
<dbReference type="KEGG" id="csty:KN1_12300"/>